<evidence type="ECO:0000259" key="2">
    <source>
        <dbReference type="Pfam" id="PF00561"/>
    </source>
</evidence>
<evidence type="ECO:0000313" key="3">
    <source>
        <dbReference type="EMBL" id="MFD1050554.1"/>
    </source>
</evidence>
<protein>
    <submittedName>
        <fullName evidence="3">Alpha/beta fold hydrolase</fullName>
    </submittedName>
</protein>
<feature type="compositionally biased region" description="Polar residues" evidence="1">
    <location>
        <begin position="153"/>
        <end position="162"/>
    </location>
</feature>
<sequence length="179" mass="19646">FFSTDQRVADFDAVRQKLGVPSLMLYGTSYGSVDVAAYASRYPTRTSAVVVDSPLVSGNDGYLTGYTYQEFLKDGQRVYAEPCQASRACRTVHPDPVGELADLARLLRAHPDPVVPLATIDPLMRYTSGTVNGRDHTADVLKVRKEPDVKSAQVGSYKQNAQVDAEKVVQNGYRRNDEG</sequence>
<name>A0ABW3MM65_9PSEU</name>
<gene>
    <name evidence="3" type="ORF">ACFQ1S_36020</name>
</gene>
<proteinExistence type="predicted"/>
<organism evidence="3 4">
    <name type="scientific">Kibdelosporangium lantanae</name>
    <dbReference type="NCBI Taxonomy" id="1497396"/>
    <lineage>
        <taxon>Bacteria</taxon>
        <taxon>Bacillati</taxon>
        <taxon>Actinomycetota</taxon>
        <taxon>Actinomycetes</taxon>
        <taxon>Pseudonocardiales</taxon>
        <taxon>Pseudonocardiaceae</taxon>
        <taxon>Kibdelosporangium</taxon>
    </lineage>
</organism>
<evidence type="ECO:0000313" key="4">
    <source>
        <dbReference type="Proteomes" id="UP001597045"/>
    </source>
</evidence>
<dbReference type="InterPro" id="IPR000073">
    <property type="entry name" value="AB_hydrolase_1"/>
</dbReference>
<feature type="domain" description="AB hydrolase-1" evidence="2">
    <location>
        <begin position="3"/>
        <end position="57"/>
    </location>
</feature>
<reference evidence="4" key="1">
    <citation type="journal article" date="2019" name="Int. J. Syst. Evol. Microbiol.">
        <title>The Global Catalogue of Microorganisms (GCM) 10K type strain sequencing project: providing services to taxonomists for standard genome sequencing and annotation.</title>
        <authorList>
            <consortium name="The Broad Institute Genomics Platform"/>
            <consortium name="The Broad Institute Genome Sequencing Center for Infectious Disease"/>
            <person name="Wu L."/>
            <person name="Ma J."/>
        </authorList>
    </citation>
    <scope>NUCLEOTIDE SEQUENCE [LARGE SCALE GENOMIC DNA]</scope>
    <source>
        <strain evidence="4">JCM 31486</strain>
    </source>
</reference>
<evidence type="ECO:0000256" key="1">
    <source>
        <dbReference type="SAM" id="MobiDB-lite"/>
    </source>
</evidence>
<dbReference type="Proteomes" id="UP001597045">
    <property type="component" value="Unassembled WGS sequence"/>
</dbReference>
<dbReference type="Gene3D" id="3.40.50.1820">
    <property type="entry name" value="alpha/beta hydrolase"/>
    <property type="match status" value="1"/>
</dbReference>
<dbReference type="SUPFAM" id="SSF53474">
    <property type="entry name" value="alpha/beta-Hydrolases"/>
    <property type="match status" value="1"/>
</dbReference>
<keyword evidence="3" id="KW-0378">Hydrolase</keyword>
<dbReference type="EMBL" id="JBHTIS010002924">
    <property type="protein sequence ID" value="MFD1050554.1"/>
    <property type="molecule type" value="Genomic_DNA"/>
</dbReference>
<feature type="region of interest" description="Disordered" evidence="1">
    <location>
        <begin position="149"/>
        <end position="179"/>
    </location>
</feature>
<dbReference type="GO" id="GO:0016787">
    <property type="term" value="F:hydrolase activity"/>
    <property type="evidence" value="ECO:0007669"/>
    <property type="project" value="UniProtKB-KW"/>
</dbReference>
<dbReference type="InterPro" id="IPR029058">
    <property type="entry name" value="AB_hydrolase_fold"/>
</dbReference>
<feature type="non-terminal residue" evidence="3">
    <location>
        <position position="1"/>
    </location>
</feature>
<dbReference type="Pfam" id="PF00561">
    <property type="entry name" value="Abhydrolase_1"/>
    <property type="match status" value="1"/>
</dbReference>
<comment type="caution">
    <text evidence="3">The sequence shown here is derived from an EMBL/GenBank/DDBJ whole genome shotgun (WGS) entry which is preliminary data.</text>
</comment>
<keyword evidence="4" id="KW-1185">Reference proteome</keyword>
<accession>A0ABW3MM65</accession>